<gene>
    <name evidence="2" type="ORF">H6G05_24365</name>
</gene>
<keyword evidence="3" id="KW-1185">Reference proteome</keyword>
<dbReference type="RefSeq" id="WP_190582483.1">
    <property type="nucleotide sequence ID" value="NZ_CAWPQU010000075.1"/>
</dbReference>
<sequence length="136" mass="15063">MAKDPNFVSVRLPDDVAIWLREYATANKMVRADKPNMGGSIIAVIRGVMSGQTISNNVGQSSAAPDVDIESMINEALNSKIKELREEFEEHESIIVARSQKVFEVQISTFREEMNEAIATAKKPLLSVMREKVIAA</sequence>
<name>A0ABR8CGV5_9CYAN</name>
<reference evidence="2 3" key="1">
    <citation type="journal article" date="2020" name="ISME J.">
        <title>Comparative genomics reveals insights into cyanobacterial evolution and habitat adaptation.</title>
        <authorList>
            <person name="Chen M.Y."/>
            <person name="Teng W.K."/>
            <person name="Zhao L."/>
            <person name="Hu C.X."/>
            <person name="Zhou Y.K."/>
            <person name="Han B.P."/>
            <person name="Song L.R."/>
            <person name="Shu W.S."/>
        </authorList>
    </citation>
    <scope>NUCLEOTIDE SEQUENCE [LARGE SCALE GENOMIC DNA]</scope>
    <source>
        <strain evidence="2 3">FACHB-1050</strain>
    </source>
</reference>
<organism evidence="2 3">
    <name type="scientific">Phormidium tenue FACHB-1050</name>
    <dbReference type="NCBI Taxonomy" id="2692857"/>
    <lineage>
        <taxon>Bacteria</taxon>
        <taxon>Bacillati</taxon>
        <taxon>Cyanobacteriota</taxon>
        <taxon>Cyanophyceae</taxon>
        <taxon>Oscillatoriophycideae</taxon>
        <taxon>Oscillatoriales</taxon>
        <taxon>Oscillatoriaceae</taxon>
        <taxon>Phormidium</taxon>
    </lineage>
</organism>
<evidence type="ECO:0000256" key="1">
    <source>
        <dbReference type="SAM" id="Coils"/>
    </source>
</evidence>
<evidence type="ECO:0000313" key="2">
    <source>
        <dbReference type="EMBL" id="MBD2319958.1"/>
    </source>
</evidence>
<protein>
    <submittedName>
        <fullName evidence="2">Uncharacterized protein</fullName>
    </submittedName>
</protein>
<feature type="coiled-coil region" evidence="1">
    <location>
        <begin position="67"/>
        <end position="94"/>
    </location>
</feature>
<dbReference type="EMBL" id="JACJQY010000077">
    <property type="protein sequence ID" value="MBD2319958.1"/>
    <property type="molecule type" value="Genomic_DNA"/>
</dbReference>
<accession>A0ABR8CGV5</accession>
<keyword evidence="1" id="KW-0175">Coiled coil</keyword>
<proteinExistence type="predicted"/>
<dbReference type="Proteomes" id="UP000618445">
    <property type="component" value="Unassembled WGS sequence"/>
</dbReference>
<evidence type="ECO:0000313" key="3">
    <source>
        <dbReference type="Proteomes" id="UP000618445"/>
    </source>
</evidence>
<comment type="caution">
    <text evidence="2">The sequence shown here is derived from an EMBL/GenBank/DDBJ whole genome shotgun (WGS) entry which is preliminary data.</text>
</comment>